<gene>
    <name evidence="2" type="ORF">BD311DRAFT_759277</name>
</gene>
<name>A0A4V2K090_9APHY</name>
<sequence length="358" mass="38826">MPPSYSPCPRPCLKRSSAPHPLPSPQDEPSTLLAIDPSILSPLVRFPPQPSLAHTLGSAIPYDRSPIVVQPNRCALPARGCPGRTYAPEDPSLSNPRRSKRSSLSPVRGKHLHPRAVDERPHDDDPTPRQSPRDNFHPLPALVPDLSSSESSEESDGIASPPPELYHASSAYAKMSLEQSFVNLSLAGTNAPSTAALSFLPHPPSPRVRPHHASPSVSPSHTPSSSQYYTPSSLSNPSSSTYGPTSPVRPRSPSSPTHRRKPRPQSIPVPGSNTAAASYPVPSSTATYMPTSPSTAMGVPASPERERRSRHRDDRDRKDHRERSRERKEQERAARLARYKSLAEANARLEDSGCLGGF</sequence>
<feature type="compositionally biased region" description="Basic and acidic residues" evidence="1">
    <location>
        <begin position="115"/>
        <end position="136"/>
    </location>
</feature>
<feature type="region of interest" description="Disordered" evidence="1">
    <location>
        <begin position="74"/>
        <end position="165"/>
    </location>
</feature>
<feature type="compositionally biased region" description="Low complexity" evidence="1">
    <location>
        <begin position="213"/>
        <end position="256"/>
    </location>
</feature>
<dbReference type="AlphaFoldDB" id="A0A4V2K090"/>
<dbReference type="Proteomes" id="UP000292957">
    <property type="component" value="Unassembled WGS sequence"/>
</dbReference>
<feature type="region of interest" description="Disordered" evidence="1">
    <location>
        <begin position="194"/>
        <end position="332"/>
    </location>
</feature>
<reference evidence="2" key="1">
    <citation type="submission" date="2019-01" db="EMBL/GenBank/DDBJ databases">
        <title>Draft genome sequences of three monokaryotic isolates of the white-rot basidiomycete fungus Dichomitus squalens.</title>
        <authorList>
            <consortium name="DOE Joint Genome Institute"/>
            <person name="Lopez S.C."/>
            <person name="Andreopoulos B."/>
            <person name="Pangilinan J."/>
            <person name="Lipzen A."/>
            <person name="Riley R."/>
            <person name="Ahrendt S."/>
            <person name="Ng V."/>
            <person name="Barry K."/>
            <person name="Daum C."/>
            <person name="Grigoriev I.V."/>
            <person name="Hilden K.S."/>
            <person name="Makela M.R."/>
            <person name="de Vries R.P."/>
        </authorList>
    </citation>
    <scope>NUCLEOTIDE SEQUENCE [LARGE SCALE GENOMIC DNA]</scope>
    <source>
        <strain evidence="2">OM18370.1</strain>
    </source>
</reference>
<dbReference type="OrthoDB" id="3187054at2759"/>
<feature type="compositionally biased region" description="Basic and acidic residues" evidence="1">
    <location>
        <begin position="303"/>
        <end position="332"/>
    </location>
</feature>
<dbReference type="EMBL" id="ML143426">
    <property type="protein sequence ID" value="TBU27963.1"/>
    <property type="molecule type" value="Genomic_DNA"/>
</dbReference>
<feature type="compositionally biased region" description="Polar residues" evidence="1">
    <location>
        <begin position="271"/>
        <end position="295"/>
    </location>
</feature>
<protein>
    <submittedName>
        <fullName evidence="2">Uncharacterized protein</fullName>
    </submittedName>
</protein>
<organism evidence="2">
    <name type="scientific">Dichomitus squalens</name>
    <dbReference type="NCBI Taxonomy" id="114155"/>
    <lineage>
        <taxon>Eukaryota</taxon>
        <taxon>Fungi</taxon>
        <taxon>Dikarya</taxon>
        <taxon>Basidiomycota</taxon>
        <taxon>Agaricomycotina</taxon>
        <taxon>Agaricomycetes</taxon>
        <taxon>Polyporales</taxon>
        <taxon>Polyporaceae</taxon>
        <taxon>Dichomitus</taxon>
    </lineage>
</organism>
<accession>A0A4V2K090</accession>
<feature type="region of interest" description="Disordered" evidence="1">
    <location>
        <begin position="1"/>
        <end position="32"/>
    </location>
</feature>
<feature type="compositionally biased region" description="Pro residues" evidence="1">
    <location>
        <begin position="1"/>
        <end position="10"/>
    </location>
</feature>
<proteinExistence type="predicted"/>
<evidence type="ECO:0000313" key="2">
    <source>
        <dbReference type="EMBL" id="TBU27963.1"/>
    </source>
</evidence>
<evidence type="ECO:0000256" key="1">
    <source>
        <dbReference type="SAM" id="MobiDB-lite"/>
    </source>
</evidence>